<keyword evidence="4" id="KW-1185">Reference proteome</keyword>
<dbReference type="Pfam" id="PF09476">
    <property type="entry name" value="Pilus_CpaD"/>
    <property type="match status" value="1"/>
</dbReference>
<dbReference type="EMBL" id="OBML01000009">
    <property type="protein sequence ID" value="SOC17657.1"/>
    <property type="molecule type" value="Genomic_DNA"/>
</dbReference>
<dbReference type="OrthoDB" id="9802674at2"/>
<keyword evidence="2" id="KW-0732">Signal</keyword>
<dbReference type="InterPro" id="IPR019027">
    <property type="entry name" value="Pilus_biogenesis_CpaD-related"/>
</dbReference>
<dbReference type="PROSITE" id="PS51257">
    <property type="entry name" value="PROKAR_LIPOPROTEIN"/>
    <property type="match status" value="1"/>
</dbReference>
<reference evidence="3 4" key="1">
    <citation type="submission" date="2017-08" db="EMBL/GenBank/DDBJ databases">
        <authorList>
            <person name="de Groot N.N."/>
        </authorList>
    </citation>
    <scope>NUCLEOTIDE SEQUENCE [LARGE SCALE GENOMIC DNA]</scope>
    <source>
        <strain evidence="3 4">USBA 352</strain>
    </source>
</reference>
<dbReference type="RefSeq" id="WP_083206237.1">
    <property type="nucleotide sequence ID" value="NZ_MBQE01000003.1"/>
</dbReference>
<proteinExistence type="predicted"/>
<accession>A0A285T8F9</accession>
<protein>
    <submittedName>
        <fullName evidence="3">Pilus assembly protein CpaD</fullName>
    </submittedName>
</protein>
<evidence type="ECO:0000256" key="2">
    <source>
        <dbReference type="SAM" id="SignalP"/>
    </source>
</evidence>
<gene>
    <name evidence="3" type="ORF">SAMN05421512_10945</name>
</gene>
<dbReference type="NCBIfam" id="TIGR02522">
    <property type="entry name" value="pilus_cpaD"/>
    <property type="match status" value="1"/>
</dbReference>
<name>A0A285T8F9_9HYPH</name>
<dbReference type="Proteomes" id="UP000219331">
    <property type="component" value="Unassembled WGS sequence"/>
</dbReference>
<dbReference type="InterPro" id="IPR013361">
    <property type="entry name" value="Pilus_CpaD"/>
</dbReference>
<feature type="signal peptide" evidence="2">
    <location>
        <begin position="1"/>
        <end position="27"/>
    </location>
</feature>
<dbReference type="AlphaFoldDB" id="A0A285T8F9"/>
<dbReference type="STRING" id="538381.GCA_001696535_02325"/>
<feature type="region of interest" description="Disordered" evidence="1">
    <location>
        <begin position="234"/>
        <end position="253"/>
    </location>
</feature>
<sequence length="253" mass="26656">MHPASAKRTAASATRVRALTPTLAVLAALLAAGCQTQQPTVETLATNDYRLRHPIVVSEGVKTLDLPVGSDMRRLSPQLSAVVSSFAAEARSRGGGAMEIIVPSGAYNEAAVHAVLPQIRTALVQGGVSPKRIATRGYPVQDPGISAPVRLAYSGLQAKTGPCGQWPDNITGGGDGMRHNPHLNNTQYYNFGCATQSNLAAMVDNPTDLLYPRASTPADQIRRGTVYGKYRAGEQTATDYKEGDGSRVSDAAN</sequence>
<evidence type="ECO:0000313" key="4">
    <source>
        <dbReference type="Proteomes" id="UP000219331"/>
    </source>
</evidence>
<evidence type="ECO:0000313" key="3">
    <source>
        <dbReference type="EMBL" id="SOC17657.1"/>
    </source>
</evidence>
<evidence type="ECO:0000256" key="1">
    <source>
        <dbReference type="SAM" id="MobiDB-lite"/>
    </source>
</evidence>
<organism evidence="3 4">
    <name type="scientific">Stappia indica</name>
    <dbReference type="NCBI Taxonomy" id="538381"/>
    <lineage>
        <taxon>Bacteria</taxon>
        <taxon>Pseudomonadati</taxon>
        <taxon>Pseudomonadota</taxon>
        <taxon>Alphaproteobacteria</taxon>
        <taxon>Hyphomicrobiales</taxon>
        <taxon>Stappiaceae</taxon>
        <taxon>Stappia</taxon>
    </lineage>
</organism>
<feature type="chain" id="PRO_5012854789" evidence="2">
    <location>
        <begin position="28"/>
        <end position="253"/>
    </location>
</feature>